<dbReference type="Proteomes" id="UP000326671">
    <property type="component" value="Unassembled WGS sequence"/>
</dbReference>
<dbReference type="RefSeq" id="WP_150440337.1">
    <property type="nucleotide sequence ID" value="NZ_VYKL01000018.1"/>
</dbReference>
<name>A0A5J5HUA0_9BACI</name>
<dbReference type="AlphaFoldDB" id="A0A5J5HUA0"/>
<evidence type="ECO:0000313" key="1">
    <source>
        <dbReference type="EMBL" id="KAA9023937.1"/>
    </source>
</evidence>
<sequence>MKRSRTEIVFILDKSGSMAGLEEDTIGGFNAMLKKQKKAEGEAFVTTVLFDHRYELLHDRIHVKKVSPLTEKEYEAGGTTALLDAIGFSIQKMILVQKRACVQERAEKVLFVITTDGMENASKEYTADKIKKMVQYQKQEYGWEFLFLGANIDAISTAETYGINEEFAVNYHADEEGTQLNFEAVNEAVMDLRSGKGIDRKWKDVIEKDYRNRSSH</sequence>
<dbReference type="CDD" id="cd00198">
    <property type="entry name" value="vWFA"/>
    <property type="match status" value="1"/>
</dbReference>
<gene>
    <name evidence="1" type="ORF">F4V44_12430</name>
</gene>
<protein>
    <submittedName>
        <fullName evidence="1">VWA domain-containing protein</fullName>
    </submittedName>
</protein>
<dbReference type="InterPro" id="IPR036465">
    <property type="entry name" value="vWFA_dom_sf"/>
</dbReference>
<evidence type="ECO:0000313" key="2">
    <source>
        <dbReference type="Proteomes" id="UP000326671"/>
    </source>
</evidence>
<reference evidence="1 2" key="1">
    <citation type="submission" date="2019-09" db="EMBL/GenBank/DDBJ databases">
        <title>Whole genome sequences of isolates from the Mars Exploration Rovers.</title>
        <authorList>
            <person name="Seuylemezian A."/>
            <person name="Vaishampayan P."/>
        </authorList>
    </citation>
    <scope>NUCLEOTIDE SEQUENCE [LARGE SCALE GENOMIC DNA]</scope>
    <source>
        <strain evidence="1 2">MER_TA_151</strain>
    </source>
</reference>
<dbReference type="Gene3D" id="3.40.50.410">
    <property type="entry name" value="von Willebrand factor, type A domain"/>
    <property type="match status" value="1"/>
</dbReference>
<dbReference type="SUPFAM" id="SSF53300">
    <property type="entry name" value="vWA-like"/>
    <property type="match status" value="1"/>
</dbReference>
<dbReference type="EMBL" id="VYKL01000018">
    <property type="protein sequence ID" value="KAA9023937.1"/>
    <property type="molecule type" value="Genomic_DNA"/>
</dbReference>
<organism evidence="1 2">
    <name type="scientific">Niallia endozanthoxylica</name>
    <dbReference type="NCBI Taxonomy" id="2036016"/>
    <lineage>
        <taxon>Bacteria</taxon>
        <taxon>Bacillati</taxon>
        <taxon>Bacillota</taxon>
        <taxon>Bacilli</taxon>
        <taxon>Bacillales</taxon>
        <taxon>Bacillaceae</taxon>
        <taxon>Niallia</taxon>
    </lineage>
</organism>
<dbReference type="OrthoDB" id="9790144at2"/>
<comment type="caution">
    <text evidence="1">The sequence shown here is derived from an EMBL/GenBank/DDBJ whole genome shotgun (WGS) entry which is preliminary data.</text>
</comment>
<accession>A0A5J5HUA0</accession>
<proteinExistence type="predicted"/>
<keyword evidence="2" id="KW-1185">Reference proteome</keyword>